<dbReference type="Gene3D" id="1.20.5.1030">
    <property type="entry name" value="Preprotein translocase secy subunit"/>
    <property type="match status" value="1"/>
</dbReference>
<dbReference type="InterPro" id="IPR038379">
    <property type="entry name" value="SecE_sf"/>
</dbReference>
<evidence type="ECO:0000256" key="1">
    <source>
        <dbReference type="ARBA" id="ARBA00004370"/>
    </source>
</evidence>
<gene>
    <name evidence="9 10" type="primary">secE</name>
    <name evidence="10" type="ORF">GQF03_11585</name>
</gene>
<dbReference type="AlphaFoldDB" id="A0A845MGN6"/>
<name>A0A845MGN6_9PROT</name>
<dbReference type="RefSeq" id="WP_161339454.1">
    <property type="nucleotide sequence ID" value="NZ_JBHSDG010000007.1"/>
</dbReference>
<dbReference type="GO" id="GO:0008320">
    <property type="term" value="F:protein transmembrane transporter activity"/>
    <property type="evidence" value="ECO:0007669"/>
    <property type="project" value="UniProtKB-UniRule"/>
</dbReference>
<evidence type="ECO:0000313" key="10">
    <source>
        <dbReference type="EMBL" id="MZR22969.1"/>
    </source>
</evidence>
<evidence type="ECO:0000256" key="8">
    <source>
        <dbReference type="ARBA" id="ARBA00023136"/>
    </source>
</evidence>
<proteinExistence type="inferred from homology"/>
<evidence type="ECO:0000256" key="6">
    <source>
        <dbReference type="ARBA" id="ARBA00022989"/>
    </source>
</evidence>
<dbReference type="GO" id="GO:0065002">
    <property type="term" value="P:intracellular protein transmembrane transport"/>
    <property type="evidence" value="ECO:0007669"/>
    <property type="project" value="UniProtKB-UniRule"/>
</dbReference>
<dbReference type="GO" id="GO:0009306">
    <property type="term" value="P:protein secretion"/>
    <property type="evidence" value="ECO:0007669"/>
    <property type="project" value="UniProtKB-UniRule"/>
</dbReference>
<comment type="function">
    <text evidence="9">Essential subunit of the Sec protein translocation channel SecYEG. Clamps together the 2 halves of SecY. May contact the channel plug during translocation.</text>
</comment>
<dbReference type="HAMAP" id="MF_00422">
    <property type="entry name" value="SecE"/>
    <property type="match status" value="1"/>
</dbReference>
<dbReference type="NCBIfam" id="TIGR00964">
    <property type="entry name" value="secE_bact"/>
    <property type="match status" value="1"/>
</dbReference>
<comment type="similarity">
    <text evidence="9">Belongs to the SecE/SEC61-gamma family.</text>
</comment>
<evidence type="ECO:0000256" key="4">
    <source>
        <dbReference type="ARBA" id="ARBA00022692"/>
    </source>
</evidence>
<dbReference type="PANTHER" id="PTHR33910:SF1">
    <property type="entry name" value="PROTEIN TRANSLOCASE SUBUNIT SECE"/>
    <property type="match status" value="1"/>
</dbReference>
<evidence type="ECO:0000256" key="3">
    <source>
        <dbReference type="ARBA" id="ARBA00022475"/>
    </source>
</evidence>
<evidence type="ECO:0000256" key="5">
    <source>
        <dbReference type="ARBA" id="ARBA00022927"/>
    </source>
</evidence>
<dbReference type="Pfam" id="PF00584">
    <property type="entry name" value="SecE"/>
    <property type="match status" value="1"/>
</dbReference>
<keyword evidence="2 9" id="KW-0813">Transport</keyword>
<organism evidence="10 11">
    <name type="scientific">Sneathiella chungangensis</name>
    <dbReference type="NCBI Taxonomy" id="1418234"/>
    <lineage>
        <taxon>Bacteria</taxon>
        <taxon>Pseudomonadati</taxon>
        <taxon>Pseudomonadota</taxon>
        <taxon>Alphaproteobacteria</taxon>
        <taxon>Sneathiellales</taxon>
        <taxon>Sneathiellaceae</taxon>
        <taxon>Sneathiella</taxon>
    </lineage>
</organism>
<dbReference type="Proteomes" id="UP000445696">
    <property type="component" value="Unassembled WGS sequence"/>
</dbReference>
<dbReference type="InterPro" id="IPR001901">
    <property type="entry name" value="Translocase_SecE/Sec61-g"/>
</dbReference>
<keyword evidence="11" id="KW-1185">Reference proteome</keyword>
<protein>
    <recommendedName>
        <fullName evidence="9">Protein translocase subunit SecE</fullName>
    </recommendedName>
</protein>
<evidence type="ECO:0000256" key="7">
    <source>
        <dbReference type="ARBA" id="ARBA00023010"/>
    </source>
</evidence>
<evidence type="ECO:0000313" key="11">
    <source>
        <dbReference type="Proteomes" id="UP000445696"/>
    </source>
</evidence>
<accession>A0A845MGN6</accession>
<keyword evidence="5 9" id="KW-0653">Protein transport</keyword>
<dbReference type="PANTHER" id="PTHR33910">
    <property type="entry name" value="PROTEIN TRANSLOCASE SUBUNIT SECE"/>
    <property type="match status" value="1"/>
</dbReference>
<comment type="subcellular location">
    <subcellularLocation>
        <location evidence="9">Cell membrane</location>
        <topology evidence="9">Single-pass membrane protein</topology>
    </subcellularLocation>
    <subcellularLocation>
        <location evidence="1">Membrane</location>
    </subcellularLocation>
</comment>
<dbReference type="EMBL" id="WTVA01000012">
    <property type="protein sequence ID" value="MZR22969.1"/>
    <property type="molecule type" value="Genomic_DNA"/>
</dbReference>
<dbReference type="GO" id="GO:0006605">
    <property type="term" value="P:protein targeting"/>
    <property type="evidence" value="ECO:0007669"/>
    <property type="project" value="UniProtKB-UniRule"/>
</dbReference>
<keyword evidence="6 9" id="KW-1133">Transmembrane helix</keyword>
<sequence>MAKVNPGAFIRQVRQEASKVTWPTRKETLVTTGMVFVMVFLASMFFFLVDSGIQVAIKAIMSLGS</sequence>
<comment type="caution">
    <text evidence="10">The sequence shown here is derived from an EMBL/GenBank/DDBJ whole genome shotgun (WGS) entry which is preliminary data.</text>
</comment>
<reference evidence="10 11" key="1">
    <citation type="journal article" date="2014" name="Int. J. Syst. Evol. Microbiol.">
        <title>Sneathiella chungangensis sp. nov., isolated from a marine sand, and emended description of the genus Sneathiella.</title>
        <authorList>
            <person name="Siamphan C."/>
            <person name="Kim H."/>
            <person name="Lee J.S."/>
            <person name="Kim W."/>
        </authorList>
    </citation>
    <scope>NUCLEOTIDE SEQUENCE [LARGE SCALE GENOMIC DNA]</scope>
    <source>
        <strain evidence="10 11">KCTC 32476</strain>
    </source>
</reference>
<keyword evidence="4 9" id="KW-0812">Transmembrane</keyword>
<comment type="subunit">
    <text evidence="9">Component of the Sec protein translocase complex. Heterotrimer consisting of SecY, SecE and SecG subunits. The heterotrimers can form oligomers, although 1 heterotrimer is thought to be able to translocate proteins. Interacts with the ribosome. Interacts with SecDF, and other proteins may be involved. Interacts with SecA.</text>
</comment>
<keyword evidence="7 9" id="KW-0811">Translocation</keyword>
<dbReference type="GO" id="GO:0043952">
    <property type="term" value="P:protein transport by the Sec complex"/>
    <property type="evidence" value="ECO:0007669"/>
    <property type="project" value="UniProtKB-UniRule"/>
</dbReference>
<evidence type="ECO:0000256" key="2">
    <source>
        <dbReference type="ARBA" id="ARBA00022448"/>
    </source>
</evidence>
<dbReference type="InterPro" id="IPR005807">
    <property type="entry name" value="SecE_bac"/>
</dbReference>
<dbReference type="GO" id="GO:0005886">
    <property type="term" value="C:plasma membrane"/>
    <property type="evidence" value="ECO:0007669"/>
    <property type="project" value="UniProtKB-SubCell"/>
</dbReference>
<keyword evidence="8 9" id="KW-0472">Membrane</keyword>
<keyword evidence="3 9" id="KW-1003">Cell membrane</keyword>
<feature type="transmembrane region" description="Helical" evidence="9">
    <location>
        <begin position="29"/>
        <end position="49"/>
    </location>
</feature>
<dbReference type="OrthoDB" id="9812738at2"/>
<evidence type="ECO:0000256" key="9">
    <source>
        <dbReference type="HAMAP-Rule" id="MF_00422"/>
    </source>
</evidence>